<organism evidence="1 2">
    <name type="scientific">Sphenodon punctatus</name>
    <name type="common">Tuatara</name>
    <name type="synonym">Hatteria punctata</name>
    <dbReference type="NCBI Taxonomy" id="8508"/>
    <lineage>
        <taxon>Eukaryota</taxon>
        <taxon>Metazoa</taxon>
        <taxon>Chordata</taxon>
        <taxon>Craniata</taxon>
        <taxon>Vertebrata</taxon>
        <taxon>Euteleostomi</taxon>
        <taxon>Lepidosauria</taxon>
        <taxon>Sphenodontia</taxon>
        <taxon>Sphenodontidae</taxon>
        <taxon>Sphenodon</taxon>
    </lineage>
</organism>
<reference evidence="1" key="2">
    <citation type="submission" date="2025-09" db="UniProtKB">
        <authorList>
            <consortium name="Ensembl"/>
        </authorList>
    </citation>
    <scope>IDENTIFICATION</scope>
</reference>
<dbReference type="InterPro" id="IPR039182">
    <property type="entry name" value="Pop1"/>
</dbReference>
<dbReference type="GO" id="GO:0001682">
    <property type="term" value="P:tRNA 5'-leader removal"/>
    <property type="evidence" value="ECO:0007669"/>
    <property type="project" value="InterPro"/>
</dbReference>
<dbReference type="GO" id="GO:0005655">
    <property type="term" value="C:nucleolar ribonuclease P complex"/>
    <property type="evidence" value="ECO:0007669"/>
    <property type="project" value="InterPro"/>
</dbReference>
<name>A0A8D0GFE4_SPHPU</name>
<sequence>MCSVDTGPTFAAIPCLSGRRQGSLVLYRIDRYPKDMLGPITFIWKPRKKSDDIAENRQLWIWVHPTLKKDILTELKAVFQCAEPMETCIPEPS</sequence>
<dbReference type="Ensembl" id="ENSSPUT00000004859.1">
    <property type="protein sequence ID" value="ENSSPUP00000004578.1"/>
    <property type="gene ID" value="ENSSPUG00000003535.1"/>
</dbReference>
<dbReference type="GO" id="GO:0000172">
    <property type="term" value="C:ribonuclease MRP complex"/>
    <property type="evidence" value="ECO:0007669"/>
    <property type="project" value="InterPro"/>
</dbReference>
<reference evidence="1" key="1">
    <citation type="submission" date="2025-08" db="UniProtKB">
        <authorList>
            <consortium name="Ensembl"/>
        </authorList>
    </citation>
    <scope>IDENTIFICATION</scope>
</reference>
<keyword evidence="2" id="KW-1185">Reference proteome</keyword>
<accession>A0A8D0GFE4</accession>
<evidence type="ECO:0000313" key="2">
    <source>
        <dbReference type="Proteomes" id="UP000694392"/>
    </source>
</evidence>
<dbReference type="PANTHER" id="PTHR22731:SF3">
    <property type="entry name" value="RIBONUCLEASES P_MRP PROTEIN SUBUNIT POP1"/>
    <property type="match status" value="1"/>
</dbReference>
<protein>
    <submittedName>
        <fullName evidence="1">Uncharacterized protein</fullName>
    </submittedName>
</protein>
<dbReference type="GeneTree" id="ENSGT00390000017478"/>
<dbReference type="Proteomes" id="UP000694392">
    <property type="component" value="Unplaced"/>
</dbReference>
<dbReference type="PANTHER" id="PTHR22731">
    <property type="entry name" value="RIBONUCLEASES P/MRP PROTEIN SUBUNIT POP1"/>
    <property type="match status" value="1"/>
</dbReference>
<evidence type="ECO:0000313" key="1">
    <source>
        <dbReference type="Ensembl" id="ENSSPUP00000004578.1"/>
    </source>
</evidence>
<dbReference type="AlphaFoldDB" id="A0A8D0GFE4"/>
<proteinExistence type="predicted"/>